<keyword evidence="5 8" id="KW-1133">Transmembrane helix</keyword>
<name>A0A8H7VHD3_9FUNG</name>
<feature type="transmembrane region" description="Helical" evidence="8">
    <location>
        <begin position="78"/>
        <end position="98"/>
    </location>
</feature>
<keyword evidence="2" id="KW-0813">Transport</keyword>
<feature type="transmembrane region" description="Helical" evidence="8">
    <location>
        <begin position="20"/>
        <end position="48"/>
    </location>
</feature>
<keyword evidence="3" id="KW-1003">Cell membrane</keyword>
<sequence length="638" mass="69787">MIEIPVAPPEAYEKYFVQELAPIGGSLVGSFFVGVIPLVLLLLLLGAFRMPAHYASLTGLIVCIFIAIFAWHMPAQQAFSAIANGIVFANWPIMWIVFNAMNVYNLAVRSGIFDIFRRWMLTNAPPDRRVYLVLIAFSFCAILEGVAGFGTPGAICSALLVSLGFKPLDALTFVLLFDTTPVAFGALGIPVTTLARLTNIEASALSAMLGRQLPLFSLFLPVYALYFYCGFRAGVIECWPLALVAGLSFAIIQGIFANFVGPELPDLLSGLVSLITIIIFVQYWKPKYREEFKAQLVANPINGTGQQDDKSLGIEETTSDNKSSRSSVSSDKQEQNDAARQSKTQTTFVEDAEHPSQRDPNVDPDEETGELSKPPTTTELTKPTIYETVIAWSPWVIIVVMVIIWTFAGVAKFGQLAVQFPHLHGRVWLTLYDKPYDAIWDFQPLATGTCILVAWVLFGVVVLIFGGKPIVFWQAFTDTCKQLVFADITVSAIMSFAYLYNYSGIVYTVGLTLSQVNRAFPFLSAWIGWIGCFLTGSDTSANSLFGNLQVVAAREIGLSTVLMAATNTSGAVTSKMISPQTLTTGVSTIGMRGKEGYVLRRTILHSIFFVCLIGGICCFQQYVIPGIIPPWGDNEASL</sequence>
<feature type="transmembrane region" description="Helical" evidence="8">
    <location>
        <begin position="445"/>
        <end position="471"/>
    </location>
</feature>
<dbReference type="GO" id="GO:0015295">
    <property type="term" value="F:solute:proton symporter activity"/>
    <property type="evidence" value="ECO:0007669"/>
    <property type="project" value="TreeGrafter"/>
</dbReference>
<evidence type="ECO:0000256" key="1">
    <source>
        <dbReference type="ARBA" id="ARBA00004651"/>
    </source>
</evidence>
<dbReference type="Pfam" id="PF02652">
    <property type="entry name" value="Lactate_perm"/>
    <property type="match status" value="2"/>
</dbReference>
<dbReference type="GO" id="GO:0005886">
    <property type="term" value="C:plasma membrane"/>
    <property type="evidence" value="ECO:0007669"/>
    <property type="project" value="UniProtKB-SubCell"/>
</dbReference>
<dbReference type="PANTHER" id="PTHR30003">
    <property type="entry name" value="L-LACTATE PERMEASE"/>
    <property type="match status" value="1"/>
</dbReference>
<dbReference type="OrthoDB" id="2266445at2759"/>
<feature type="compositionally biased region" description="Basic and acidic residues" evidence="7">
    <location>
        <begin position="351"/>
        <end position="361"/>
    </location>
</feature>
<evidence type="ECO:0000256" key="3">
    <source>
        <dbReference type="ARBA" id="ARBA00022475"/>
    </source>
</evidence>
<feature type="transmembrane region" description="Helical" evidence="8">
    <location>
        <begin position="209"/>
        <end position="229"/>
    </location>
</feature>
<evidence type="ECO:0000256" key="7">
    <source>
        <dbReference type="SAM" id="MobiDB-lite"/>
    </source>
</evidence>
<feature type="region of interest" description="Disordered" evidence="7">
    <location>
        <begin position="306"/>
        <end position="379"/>
    </location>
</feature>
<organism evidence="9 10">
    <name type="scientific">Circinella minor</name>
    <dbReference type="NCBI Taxonomy" id="1195481"/>
    <lineage>
        <taxon>Eukaryota</taxon>
        <taxon>Fungi</taxon>
        <taxon>Fungi incertae sedis</taxon>
        <taxon>Mucoromycota</taxon>
        <taxon>Mucoromycotina</taxon>
        <taxon>Mucoromycetes</taxon>
        <taxon>Mucorales</taxon>
        <taxon>Lichtheimiaceae</taxon>
        <taxon>Circinella</taxon>
    </lineage>
</organism>
<proteinExistence type="predicted"/>
<dbReference type="InterPro" id="IPR003804">
    <property type="entry name" value="Lactate_perm"/>
</dbReference>
<feature type="transmembrane region" description="Helical" evidence="8">
    <location>
        <begin position="267"/>
        <end position="284"/>
    </location>
</feature>
<evidence type="ECO:0000256" key="5">
    <source>
        <dbReference type="ARBA" id="ARBA00022989"/>
    </source>
</evidence>
<feature type="transmembrane region" description="Helical" evidence="8">
    <location>
        <begin position="602"/>
        <end position="624"/>
    </location>
</feature>
<dbReference type="GO" id="GO:0015129">
    <property type="term" value="F:lactate transmembrane transporter activity"/>
    <property type="evidence" value="ECO:0007669"/>
    <property type="project" value="InterPro"/>
</dbReference>
<gene>
    <name evidence="9" type="ORF">INT45_004639</name>
</gene>
<protein>
    <recommendedName>
        <fullName evidence="11">Lactate permease</fullName>
    </recommendedName>
</protein>
<evidence type="ECO:0000256" key="8">
    <source>
        <dbReference type="SAM" id="Phobius"/>
    </source>
</evidence>
<dbReference type="EMBL" id="JAEPRB010000202">
    <property type="protein sequence ID" value="KAG2218947.1"/>
    <property type="molecule type" value="Genomic_DNA"/>
</dbReference>
<evidence type="ECO:0000256" key="6">
    <source>
        <dbReference type="ARBA" id="ARBA00023136"/>
    </source>
</evidence>
<keyword evidence="4 8" id="KW-0812">Transmembrane</keyword>
<feature type="transmembrane region" description="Helical" evidence="8">
    <location>
        <begin position="483"/>
        <end position="500"/>
    </location>
</feature>
<evidence type="ECO:0008006" key="11">
    <source>
        <dbReference type="Google" id="ProtNLM"/>
    </source>
</evidence>
<accession>A0A8H7VHD3</accession>
<feature type="compositionally biased region" description="Polar residues" evidence="7">
    <location>
        <begin position="338"/>
        <end position="348"/>
    </location>
</feature>
<evidence type="ECO:0000313" key="10">
    <source>
        <dbReference type="Proteomes" id="UP000646827"/>
    </source>
</evidence>
<dbReference type="PANTHER" id="PTHR30003:SF0">
    <property type="entry name" value="GLYCOLATE PERMEASE GLCA-RELATED"/>
    <property type="match status" value="1"/>
</dbReference>
<evidence type="ECO:0000256" key="4">
    <source>
        <dbReference type="ARBA" id="ARBA00022692"/>
    </source>
</evidence>
<keyword evidence="10" id="KW-1185">Reference proteome</keyword>
<feature type="transmembrane region" description="Helical" evidence="8">
    <location>
        <begin position="389"/>
        <end position="408"/>
    </location>
</feature>
<reference evidence="9 10" key="1">
    <citation type="submission" date="2020-12" db="EMBL/GenBank/DDBJ databases">
        <title>Metabolic potential, ecology and presence of endohyphal bacteria is reflected in genomic diversity of Mucoromycotina.</title>
        <authorList>
            <person name="Muszewska A."/>
            <person name="Okrasinska A."/>
            <person name="Steczkiewicz K."/>
            <person name="Drgas O."/>
            <person name="Orlowska M."/>
            <person name="Perlinska-Lenart U."/>
            <person name="Aleksandrzak-Piekarczyk T."/>
            <person name="Szatraj K."/>
            <person name="Zielenkiewicz U."/>
            <person name="Pilsyk S."/>
            <person name="Malc E."/>
            <person name="Mieczkowski P."/>
            <person name="Kruszewska J.S."/>
            <person name="Biernat P."/>
            <person name="Pawlowska J."/>
        </authorList>
    </citation>
    <scope>NUCLEOTIDE SEQUENCE [LARGE SCALE GENOMIC DNA]</scope>
    <source>
        <strain evidence="9 10">CBS 142.35</strain>
    </source>
</reference>
<comment type="caution">
    <text evidence="9">The sequence shown here is derived from an EMBL/GenBank/DDBJ whole genome shotgun (WGS) entry which is preliminary data.</text>
</comment>
<feature type="transmembrane region" description="Helical" evidence="8">
    <location>
        <begin position="54"/>
        <end position="71"/>
    </location>
</feature>
<dbReference type="AlphaFoldDB" id="A0A8H7VHD3"/>
<dbReference type="Proteomes" id="UP000646827">
    <property type="component" value="Unassembled WGS sequence"/>
</dbReference>
<keyword evidence="6 8" id="KW-0472">Membrane</keyword>
<feature type="transmembrane region" description="Helical" evidence="8">
    <location>
        <begin position="520"/>
        <end position="537"/>
    </location>
</feature>
<evidence type="ECO:0000256" key="2">
    <source>
        <dbReference type="ARBA" id="ARBA00022448"/>
    </source>
</evidence>
<feature type="transmembrane region" description="Helical" evidence="8">
    <location>
        <begin position="130"/>
        <end position="163"/>
    </location>
</feature>
<comment type="subcellular location">
    <subcellularLocation>
        <location evidence="1">Cell membrane</location>
        <topology evidence="1">Multi-pass membrane protein</topology>
    </subcellularLocation>
</comment>
<evidence type="ECO:0000313" key="9">
    <source>
        <dbReference type="EMBL" id="KAG2218947.1"/>
    </source>
</evidence>
<feature type="transmembrane region" description="Helical" evidence="8">
    <location>
        <begin position="241"/>
        <end position="261"/>
    </location>
</feature>
<feature type="compositionally biased region" description="Low complexity" evidence="7">
    <location>
        <begin position="320"/>
        <end position="330"/>
    </location>
</feature>